<dbReference type="SUPFAM" id="SSF54928">
    <property type="entry name" value="RNA-binding domain, RBD"/>
    <property type="match status" value="3"/>
</dbReference>
<feature type="domain" description="RRM" evidence="4">
    <location>
        <begin position="218"/>
        <end position="292"/>
    </location>
</feature>
<dbReference type="CDD" id="cd00590">
    <property type="entry name" value="RRM_SF"/>
    <property type="match status" value="2"/>
</dbReference>
<feature type="domain" description="RRM" evidence="4">
    <location>
        <begin position="42"/>
        <end position="115"/>
    </location>
</feature>
<organism evidence="5 6">
    <name type="scientific">Cavenderia fasciculata</name>
    <name type="common">Slime mold</name>
    <name type="synonym">Dictyostelium fasciculatum</name>
    <dbReference type="NCBI Taxonomy" id="261658"/>
    <lineage>
        <taxon>Eukaryota</taxon>
        <taxon>Amoebozoa</taxon>
        <taxon>Evosea</taxon>
        <taxon>Eumycetozoa</taxon>
        <taxon>Dictyostelia</taxon>
        <taxon>Acytosteliales</taxon>
        <taxon>Cavenderiaceae</taxon>
        <taxon>Cavenderia</taxon>
    </lineage>
</organism>
<dbReference type="GO" id="GO:0003729">
    <property type="term" value="F:mRNA binding"/>
    <property type="evidence" value="ECO:0007669"/>
    <property type="project" value="TreeGrafter"/>
</dbReference>
<dbReference type="RefSeq" id="XP_004354369.1">
    <property type="nucleotide sequence ID" value="XM_004354317.1"/>
</dbReference>
<reference evidence="6" key="1">
    <citation type="journal article" date="2011" name="Genome Res.">
        <title>Phylogeny-wide analysis of social amoeba genomes highlights ancient origins for complex intercellular communication.</title>
        <authorList>
            <person name="Heidel A.J."/>
            <person name="Lawal H.M."/>
            <person name="Felder M."/>
            <person name="Schilde C."/>
            <person name="Helps N.R."/>
            <person name="Tunggal B."/>
            <person name="Rivero F."/>
            <person name="John U."/>
            <person name="Schleicher M."/>
            <person name="Eichinger L."/>
            <person name="Platzer M."/>
            <person name="Noegel A.A."/>
            <person name="Schaap P."/>
            <person name="Gloeckner G."/>
        </authorList>
    </citation>
    <scope>NUCLEOTIDE SEQUENCE [LARGE SCALE GENOMIC DNA]</scope>
    <source>
        <strain evidence="6">SH3</strain>
    </source>
</reference>
<sequence length="382" mass="39600">MAKEHKRKQAEEEEQEDFEDSYVVDKTGRKSDNAGSSSGGIVEIVLRDINQNLEDDQVSDYVNSNTKGVSSFKRLGRAGIAFVGYVDSDMANQAVEALHGAEIEGYKIKAELNNKQKGERAAPQKEFNKSLEVFVGNLPQGTSKDEIFSLFEEAGTVANVKVMDKGGRVAAFVEFGSEQEATKALEWNNTDFNGSTIRVDSNANKPDRSQGGNDKHAREIIVRNLEGVSEQQVNEYFNNEIGNVEACKLVNTSNGTIAFITFGDASQPTKAINKLNGAEFGDGNISVEANTGNRNGGGRGGRGGRGGFGGGRGGGFGGRGGGGGGYGGGRGGGFGGGRGGGRGGSRGGFGGGRGGNGGGYGGGGRGGGGYGGGGFKKQRNDY</sequence>
<feature type="region of interest" description="Disordered" evidence="3">
    <location>
        <begin position="289"/>
        <end position="316"/>
    </location>
</feature>
<feature type="region of interest" description="Disordered" evidence="3">
    <location>
        <begin position="337"/>
        <end position="382"/>
    </location>
</feature>
<dbReference type="OMA" id="RYGSYMG"/>
<feature type="compositionally biased region" description="Polar residues" evidence="3">
    <location>
        <begin position="195"/>
        <end position="204"/>
    </location>
</feature>
<name>F4QAA8_CACFS</name>
<evidence type="ECO:0000256" key="1">
    <source>
        <dbReference type="ARBA" id="ARBA00022884"/>
    </source>
</evidence>
<evidence type="ECO:0000256" key="2">
    <source>
        <dbReference type="PROSITE-ProRule" id="PRU00176"/>
    </source>
</evidence>
<feature type="compositionally biased region" description="Gly residues" evidence="3">
    <location>
        <begin position="294"/>
        <end position="316"/>
    </location>
</feature>
<dbReference type="PANTHER" id="PTHR48025">
    <property type="entry name" value="OS02G0815200 PROTEIN"/>
    <property type="match status" value="1"/>
</dbReference>
<evidence type="ECO:0000256" key="3">
    <source>
        <dbReference type="SAM" id="MobiDB-lite"/>
    </source>
</evidence>
<dbReference type="InterPro" id="IPR012677">
    <property type="entry name" value="Nucleotide-bd_a/b_plait_sf"/>
</dbReference>
<feature type="compositionally biased region" description="Acidic residues" evidence="3">
    <location>
        <begin position="11"/>
        <end position="22"/>
    </location>
</feature>
<dbReference type="AlphaFoldDB" id="F4QAA8"/>
<keyword evidence="6" id="KW-1185">Reference proteome</keyword>
<feature type="compositionally biased region" description="Gly residues" evidence="3">
    <location>
        <begin position="337"/>
        <end position="375"/>
    </location>
</feature>
<proteinExistence type="predicted"/>
<feature type="region of interest" description="Disordered" evidence="3">
    <location>
        <begin position="1"/>
        <end position="38"/>
    </location>
</feature>
<dbReference type="OrthoDB" id="6124799at2759"/>
<dbReference type="GeneID" id="14867231"/>
<feature type="domain" description="RRM" evidence="4">
    <location>
        <begin position="131"/>
        <end position="204"/>
    </location>
</feature>
<dbReference type="KEGG" id="dfa:DFA_10469"/>
<dbReference type="Pfam" id="PF00076">
    <property type="entry name" value="RRM_1"/>
    <property type="match status" value="2"/>
</dbReference>
<evidence type="ECO:0000313" key="6">
    <source>
        <dbReference type="Proteomes" id="UP000007797"/>
    </source>
</evidence>
<dbReference type="PANTHER" id="PTHR48025:SF1">
    <property type="entry name" value="RRM DOMAIN-CONTAINING PROTEIN"/>
    <property type="match status" value="1"/>
</dbReference>
<dbReference type="InterPro" id="IPR000504">
    <property type="entry name" value="RRM_dom"/>
</dbReference>
<dbReference type="InterPro" id="IPR050502">
    <property type="entry name" value="Euk_RNA-bind_prot"/>
</dbReference>
<evidence type="ECO:0000313" key="5">
    <source>
        <dbReference type="EMBL" id="EGG15627.1"/>
    </source>
</evidence>
<gene>
    <name evidence="5" type="ORF">DFA_10469</name>
</gene>
<dbReference type="STRING" id="1054147.F4QAA8"/>
<feature type="compositionally biased region" description="Basic and acidic residues" evidence="3">
    <location>
        <begin position="205"/>
        <end position="216"/>
    </location>
</feature>
<protein>
    <submittedName>
        <fullName evidence="5">RNA-binding region RNP-1 domain-containing protein</fullName>
    </submittedName>
</protein>
<keyword evidence="1 2" id="KW-0694">RNA-binding</keyword>
<feature type="region of interest" description="Disordered" evidence="3">
    <location>
        <begin position="195"/>
        <end position="216"/>
    </location>
</feature>
<dbReference type="InterPro" id="IPR035979">
    <property type="entry name" value="RBD_domain_sf"/>
</dbReference>
<dbReference type="SMART" id="SM00360">
    <property type="entry name" value="RRM"/>
    <property type="match status" value="3"/>
</dbReference>
<dbReference type="PROSITE" id="PS50102">
    <property type="entry name" value="RRM"/>
    <property type="match status" value="3"/>
</dbReference>
<dbReference type="EMBL" id="GL883026">
    <property type="protein sequence ID" value="EGG15627.1"/>
    <property type="molecule type" value="Genomic_DNA"/>
</dbReference>
<evidence type="ECO:0000259" key="4">
    <source>
        <dbReference type="PROSITE" id="PS50102"/>
    </source>
</evidence>
<dbReference type="Proteomes" id="UP000007797">
    <property type="component" value="Unassembled WGS sequence"/>
</dbReference>
<dbReference type="Gene3D" id="3.30.70.330">
    <property type="match status" value="3"/>
</dbReference>
<accession>F4QAA8</accession>